<dbReference type="AlphaFoldDB" id="A0AAX2EL06"/>
<evidence type="ECO:0000313" key="2">
    <source>
        <dbReference type="EMBL" id="SFQ95167.1"/>
    </source>
</evidence>
<dbReference type="EMBL" id="FPAV01000001">
    <property type="protein sequence ID" value="SFT34695.1"/>
    <property type="molecule type" value="Genomic_DNA"/>
</dbReference>
<feature type="signal peptide" evidence="1">
    <location>
        <begin position="1"/>
        <end position="25"/>
    </location>
</feature>
<evidence type="ECO:0000313" key="4">
    <source>
        <dbReference type="Proteomes" id="UP000198760"/>
    </source>
</evidence>
<organism evidence="2 5">
    <name type="scientific">Kosakonia radicincitans</name>
    <dbReference type="NCBI Taxonomy" id="283686"/>
    <lineage>
        <taxon>Bacteria</taxon>
        <taxon>Pseudomonadati</taxon>
        <taxon>Pseudomonadota</taxon>
        <taxon>Gammaproteobacteria</taxon>
        <taxon>Enterobacterales</taxon>
        <taxon>Enterobacteriaceae</taxon>
        <taxon>Kosakonia</taxon>
    </lineage>
</organism>
<evidence type="ECO:0000256" key="1">
    <source>
        <dbReference type="SAM" id="SignalP"/>
    </source>
</evidence>
<comment type="caution">
    <text evidence="2">The sequence shown here is derived from an EMBL/GenBank/DDBJ whole genome shotgun (WGS) entry which is preliminary data.</text>
</comment>
<dbReference type="RefSeq" id="WP_071920264.1">
    <property type="nucleotide sequence ID" value="NZ_CP015113.1"/>
</dbReference>
<gene>
    <name evidence="3" type="ORF">SAMN03159428_00082</name>
    <name evidence="2" type="ORF">SAMN03159514_00083</name>
</gene>
<sequence length="332" mass="37469">MKKKQLITIFSLPLILTACSSGKLAMNHAEEVAKSGREIIKVTKEYNENLITLNNDWVAVLLGSDPNCRLTSDMTIPIREEQSSNPGIGMCVTPREEKRIKTIYLNAKSIDRKIFKENEQILSAFSDYLTALTAYTSDEPSYSVSELVDKALENADSINKNINLNDKQKKSISGLVSFLQRLATEEKNKGDIASVLKEMGPKQSENLDLLRKDIEEKKDRYFNTMSGDILHIALLNFNKRAKLPPQQSVSPKEIVQLNYTTQNYIKNITAAEVAINKYKEYNKGLLSIIEDDVTDKKIKEEMLDIQNKNIKEGLGYVKDFIQELGPVIIAAM</sequence>
<dbReference type="Proteomes" id="UP000198760">
    <property type="component" value="Unassembled WGS sequence"/>
</dbReference>
<evidence type="ECO:0008006" key="6">
    <source>
        <dbReference type="Google" id="ProtNLM"/>
    </source>
</evidence>
<feature type="chain" id="PRO_5043881028" description="Lipoprotein" evidence="1">
    <location>
        <begin position="26"/>
        <end position="332"/>
    </location>
</feature>
<keyword evidence="4" id="KW-1185">Reference proteome</keyword>
<evidence type="ECO:0000313" key="3">
    <source>
        <dbReference type="EMBL" id="SFT34695.1"/>
    </source>
</evidence>
<dbReference type="Proteomes" id="UP000199173">
    <property type="component" value="Unassembled WGS sequence"/>
</dbReference>
<reference evidence="4 5" key="1">
    <citation type="submission" date="2016-10" db="EMBL/GenBank/DDBJ databases">
        <authorList>
            <person name="Varghese N."/>
            <person name="Submissions S."/>
        </authorList>
    </citation>
    <scope>NUCLEOTIDE SEQUENCE [LARGE SCALE GENOMIC DNA]</scope>
    <source>
        <strain evidence="3 4">NFIX06</strain>
        <strain evidence="2 5">NFIX08</strain>
    </source>
</reference>
<name>A0AAX2EL06_9ENTR</name>
<dbReference type="PROSITE" id="PS51257">
    <property type="entry name" value="PROKAR_LIPOPROTEIN"/>
    <property type="match status" value="1"/>
</dbReference>
<proteinExistence type="predicted"/>
<dbReference type="EMBL" id="FOYJ01000001">
    <property type="protein sequence ID" value="SFQ95167.1"/>
    <property type="molecule type" value="Genomic_DNA"/>
</dbReference>
<evidence type="ECO:0000313" key="5">
    <source>
        <dbReference type="Proteomes" id="UP000199173"/>
    </source>
</evidence>
<accession>A0AAX2EL06</accession>
<protein>
    <recommendedName>
        <fullName evidence="6">Lipoprotein</fullName>
    </recommendedName>
</protein>
<keyword evidence="1" id="KW-0732">Signal</keyword>